<proteinExistence type="predicted"/>
<keyword evidence="2" id="KW-1185">Reference proteome</keyword>
<dbReference type="EMBL" id="CP025197">
    <property type="protein sequence ID" value="AUG56380.1"/>
    <property type="molecule type" value="Genomic_DNA"/>
</dbReference>
<dbReference type="KEGG" id="hsc:HVS_02115"/>
<organism evidence="1 2">
    <name type="scientific">Acetivibrio saccincola</name>
    <dbReference type="NCBI Taxonomy" id="1677857"/>
    <lineage>
        <taxon>Bacteria</taxon>
        <taxon>Bacillati</taxon>
        <taxon>Bacillota</taxon>
        <taxon>Clostridia</taxon>
        <taxon>Eubacteriales</taxon>
        <taxon>Oscillospiraceae</taxon>
        <taxon>Acetivibrio</taxon>
    </lineage>
</organism>
<evidence type="ECO:0000313" key="1">
    <source>
        <dbReference type="EMBL" id="AUG56380.1"/>
    </source>
</evidence>
<dbReference type="AlphaFoldDB" id="A0A2K9ELR5"/>
<dbReference type="RefSeq" id="WP_101298788.1">
    <property type="nucleotide sequence ID" value="NZ_CP025197.1"/>
</dbReference>
<reference evidence="1 2" key="1">
    <citation type="submission" date="2017-12" db="EMBL/GenBank/DDBJ databases">
        <title>Complete genome sequence of Herbivorax saccincola GGR1, a novel Cellulosome-producing hydrolytic bacterium in a thermophilic biogas plant, established by Illumina and Nanopore MinION sequencing.</title>
        <authorList>
            <person name="Pechtl A."/>
            <person name="Ruckert C."/>
            <person name="Koeck D.E."/>
            <person name="Maus I."/>
            <person name="Winkler A."/>
            <person name="Kalinowski J."/>
            <person name="Puhler A."/>
            <person name="Schwarz W.W."/>
            <person name="Zverlov V.V."/>
            <person name="Schluter A."/>
            <person name="Liebl W."/>
        </authorList>
    </citation>
    <scope>NUCLEOTIDE SEQUENCE [LARGE SCALE GENOMIC DNA]</scope>
    <source>
        <strain evidence="2">SR1</strain>
    </source>
</reference>
<evidence type="ECO:0000313" key="2">
    <source>
        <dbReference type="Proteomes" id="UP000233534"/>
    </source>
</evidence>
<accession>A0A2K9ELR5</accession>
<name>A0A2K9ELR5_9FIRM</name>
<sequence>MNILIYKKEYEFHTTPMENIVLNPYSIEIDIDNIEEERYRILIKPYIAFKVVTIDCVSSRDYFHEYCYRDGRFHRHILEIENSPWIEQLGKNIAYHNSHILRDVKHFVLPLQDIVIEVIAKELVITKL</sequence>
<protein>
    <submittedName>
        <fullName evidence="1">Uncharacterized protein</fullName>
    </submittedName>
</protein>
<dbReference type="Proteomes" id="UP000233534">
    <property type="component" value="Chromosome"/>
</dbReference>
<gene>
    <name evidence="1" type="ORF">HVS_02115</name>
</gene>